<dbReference type="SUPFAM" id="SSF81383">
    <property type="entry name" value="F-box domain"/>
    <property type="match status" value="1"/>
</dbReference>
<sequence length="166" mass="19253">MDDIIEEILRLPPNDPALLHASLVCKSWGHHPTDPIFLHRYRAFHSTPPLLGFLHNINYLPKRVPITSLRPHESDYHYGHVLDCRHGRIFHRDLATFDFLVLDPITAEEHRIPGHNDATNSSFSATTLYAVATSKLPRQPLHCRLNQHQQFWASRVHIRTRVLTKN</sequence>
<reference evidence="1 2" key="1">
    <citation type="journal article" date="2019" name="Sci. Rep.">
        <title>A high-quality genome of Eragrostis curvula grass provides insights into Poaceae evolution and supports new strategies to enhance forage quality.</title>
        <authorList>
            <person name="Carballo J."/>
            <person name="Santos B.A.C.M."/>
            <person name="Zappacosta D."/>
            <person name="Garbus I."/>
            <person name="Selva J.P."/>
            <person name="Gallo C.A."/>
            <person name="Diaz A."/>
            <person name="Albertini E."/>
            <person name="Caccamo M."/>
            <person name="Echenique V."/>
        </authorList>
    </citation>
    <scope>NUCLEOTIDE SEQUENCE [LARGE SCALE GENOMIC DNA]</scope>
    <source>
        <strain evidence="2">cv. Victoria</strain>
        <tissue evidence="1">Leaf</tissue>
    </source>
</reference>
<feature type="non-terminal residue" evidence="1">
    <location>
        <position position="1"/>
    </location>
</feature>
<dbReference type="InterPro" id="IPR036047">
    <property type="entry name" value="F-box-like_dom_sf"/>
</dbReference>
<gene>
    <name evidence="1" type="ORF">EJB05_33740</name>
</gene>
<evidence type="ECO:0000313" key="1">
    <source>
        <dbReference type="EMBL" id="TVU17690.1"/>
    </source>
</evidence>
<dbReference type="EMBL" id="RWGY01000029">
    <property type="protein sequence ID" value="TVU17690.1"/>
    <property type="molecule type" value="Genomic_DNA"/>
</dbReference>
<comment type="caution">
    <text evidence="1">The sequence shown here is derived from an EMBL/GenBank/DDBJ whole genome shotgun (WGS) entry which is preliminary data.</text>
</comment>
<evidence type="ECO:0008006" key="3">
    <source>
        <dbReference type="Google" id="ProtNLM"/>
    </source>
</evidence>
<dbReference type="PANTHER" id="PTHR32133">
    <property type="entry name" value="OS07G0120400 PROTEIN"/>
    <property type="match status" value="1"/>
</dbReference>
<organism evidence="1 2">
    <name type="scientific">Eragrostis curvula</name>
    <name type="common">weeping love grass</name>
    <dbReference type="NCBI Taxonomy" id="38414"/>
    <lineage>
        <taxon>Eukaryota</taxon>
        <taxon>Viridiplantae</taxon>
        <taxon>Streptophyta</taxon>
        <taxon>Embryophyta</taxon>
        <taxon>Tracheophyta</taxon>
        <taxon>Spermatophyta</taxon>
        <taxon>Magnoliopsida</taxon>
        <taxon>Liliopsida</taxon>
        <taxon>Poales</taxon>
        <taxon>Poaceae</taxon>
        <taxon>PACMAD clade</taxon>
        <taxon>Chloridoideae</taxon>
        <taxon>Eragrostideae</taxon>
        <taxon>Eragrostidinae</taxon>
        <taxon>Eragrostis</taxon>
    </lineage>
</organism>
<protein>
    <recommendedName>
        <fullName evidence="3">F-box domain-containing protein</fullName>
    </recommendedName>
</protein>
<accession>A0A5J9U3F3</accession>
<dbReference type="AlphaFoldDB" id="A0A5J9U3F3"/>
<evidence type="ECO:0000313" key="2">
    <source>
        <dbReference type="Proteomes" id="UP000324897"/>
    </source>
</evidence>
<dbReference type="Gramene" id="TVU17690">
    <property type="protein sequence ID" value="TVU17690"/>
    <property type="gene ID" value="EJB05_33740"/>
</dbReference>
<proteinExistence type="predicted"/>
<name>A0A5J9U3F3_9POAL</name>
<keyword evidence="2" id="KW-1185">Reference proteome</keyword>
<dbReference type="Proteomes" id="UP000324897">
    <property type="component" value="Chromosome 7"/>
</dbReference>